<sequence length="585" mass="65676">METILTLSNLTNDPCADFLSYACYRKSGVDRTAVAVRAFMSAVVHPTLQAKLRSPVSDKIWTSHKSCLFAAVKNMFTPEHAVTVVIDLFSRWSGTTASSPSTSLDLVKLVGLLHFRYEIFSVFSTYYKSSFEGGEATFVIRFHPAPDIGFEMSSDEDAMFEAAKRHAGVNTSRADVSGLVRRFRKARKMAHNRSTIVPMSLLDEQFPKEDISTWQEILSTVPEIAIENPPDVAAVVRILTDKSALFRETALVYFSIHTTLTTFSEEIRRAPSLADNAALCEGLTMELSPLWDVLATQQMTSPDRDQVVMRLFHRVSEAVTADAQLIFSTHVDSEEVQRLVRSMRIVLAANLTASYERYLPFVSGDYFANKFEIRSFYNQLSSSNALRGLSGLYRLRVDLTRTFVSRFDNQIAVAASVYALLSFSNDTGRASHSADVINAAVLGVMLADALWDKIMEHAEWNSDTWEELVEHQRCLQQQADVGALTSELKYPILSLLSAIHAFATPGWHQRAPLFDFHSLSASQVFFILFFVHHSCSSAGSDDGGMRTSLLMRHFEEFRKAFGCALPMKLEVKDLCKKHDRHEKHE</sequence>
<dbReference type="Proteomes" id="UP000821837">
    <property type="component" value="Chromosome 5"/>
</dbReference>
<protein>
    <submittedName>
        <fullName evidence="1">Uncharacterized protein</fullName>
    </submittedName>
</protein>
<dbReference type="SUPFAM" id="SSF55486">
    <property type="entry name" value="Metalloproteases ('zincins'), catalytic domain"/>
    <property type="match status" value="1"/>
</dbReference>
<dbReference type="InterPro" id="IPR000718">
    <property type="entry name" value="Peptidase_M13"/>
</dbReference>
<gene>
    <name evidence="1" type="ORF">HPB52_006981</name>
</gene>
<comment type="caution">
    <text evidence="1">The sequence shown here is derived from an EMBL/GenBank/DDBJ whole genome shotgun (WGS) entry which is preliminary data.</text>
</comment>
<proteinExistence type="predicted"/>
<reference evidence="1" key="1">
    <citation type="journal article" date="2020" name="Cell">
        <title>Large-Scale Comparative Analyses of Tick Genomes Elucidate Their Genetic Diversity and Vector Capacities.</title>
        <authorList>
            <consortium name="Tick Genome and Microbiome Consortium (TIGMIC)"/>
            <person name="Jia N."/>
            <person name="Wang J."/>
            <person name="Shi W."/>
            <person name="Du L."/>
            <person name="Sun Y."/>
            <person name="Zhan W."/>
            <person name="Jiang J.F."/>
            <person name="Wang Q."/>
            <person name="Zhang B."/>
            <person name="Ji P."/>
            <person name="Bell-Sakyi L."/>
            <person name="Cui X.M."/>
            <person name="Yuan T.T."/>
            <person name="Jiang B.G."/>
            <person name="Yang W.F."/>
            <person name="Lam T.T."/>
            <person name="Chang Q.C."/>
            <person name="Ding S.J."/>
            <person name="Wang X.J."/>
            <person name="Zhu J.G."/>
            <person name="Ruan X.D."/>
            <person name="Zhao L."/>
            <person name="Wei J.T."/>
            <person name="Ye R.Z."/>
            <person name="Que T.C."/>
            <person name="Du C.H."/>
            <person name="Zhou Y.H."/>
            <person name="Cheng J.X."/>
            <person name="Dai P.F."/>
            <person name="Guo W.B."/>
            <person name="Han X.H."/>
            <person name="Huang E.J."/>
            <person name="Li L.F."/>
            <person name="Wei W."/>
            <person name="Gao Y.C."/>
            <person name="Liu J.Z."/>
            <person name="Shao H.Z."/>
            <person name="Wang X."/>
            <person name="Wang C.C."/>
            <person name="Yang T.C."/>
            <person name="Huo Q.B."/>
            <person name="Li W."/>
            <person name="Chen H.Y."/>
            <person name="Chen S.E."/>
            <person name="Zhou L.G."/>
            <person name="Ni X.B."/>
            <person name="Tian J.H."/>
            <person name="Sheng Y."/>
            <person name="Liu T."/>
            <person name="Pan Y.S."/>
            <person name="Xia L.Y."/>
            <person name="Li J."/>
            <person name="Zhao F."/>
            <person name="Cao W.C."/>
        </authorList>
    </citation>
    <scope>NUCLEOTIDE SEQUENCE</scope>
    <source>
        <strain evidence="1">Rsan-2018</strain>
    </source>
</reference>
<dbReference type="EMBL" id="JABSTV010001251">
    <property type="protein sequence ID" value="KAH7951236.1"/>
    <property type="molecule type" value="Genomic_DNA"/>
</dbReference>
<dbReference type="PROSITE" id="PS51885">
    <property type="entry name" value="NEPRILYSIN"/>
    <property type="match status" value="1"/>
</dbReference>
<evidence type="ECO:0000313" key="2">
    <source>
        <dbReference type="Proteomes" id="UP000821837"/>
    </source>
</evidence>
<evidence type="ECO:0000313" key="1">
    <source>
        <dbReference type="EMBL" id="KAH7951236.1"/>
    </source>
</evidence>
<keyword evidence="2" id="KW-1185">Reference proteome</keyword>
<reference evidence="1" key="2">
    <citation type="submission" date="2021-09" db="EMBL/GenBank/DDBJ databases">
        <authorList>
            <person name="Jia N."/>
            <person name="Wang J."/>
            <person name="Shi W."/>
            <person name="Du L."/>
            <person name="Sun Y."/>
            <person name="Zhan W."/>
            <person name="Jiang J."/>
            <person name="Wang Q."/>
            <person name="Zhang B."/>
            <person name="Ji P."/>
            <person name="Sakyi L.B."/>
            <person name="Cui X."/>
            <person name="Yuan T."/>
            <person name="Jiang B."/>
            <person name="Yang W."/>
            <person name="Lam T.T.-Y."/>
            <person name="Chang Q."/>
            <person name="Ding S."/>
            <person name="Wang X."/>
            <person name="Zhu J."/>
            <person name="Ruan X."/>
            <person name="Zhao L."/>
            <person name="Wei J."/>
            <person name="Que T."/>
            <person name="Du C."/>
            <person name="Cheng J."/>
            <person name="Dai P."/>
            <person name="Han X."/>
            <person name="Huang E."/>
            <person name="Gao Y."/>
            <person name="Liu J."/>
            <person name="Shao H."/>
            <person name="Ye R."/>
            <person name="Li L."/>
            <person name="Wei W."/>
            <person name="Wang X."/>
            <person name="Wang C."/>
            <person name="Huo Q."/>
            <person name="Li W."/>
            <person name="Guo W."/>
            <person name="Chen H."/>
            <person name="Chen S."/>
            <person name="Zhou L."/>
            <person name="Zhou L."/>
            <person name="Ni X."/>
            <person name="Tian J."/>
            <person name="Zhou Y."/>
            <person name="Sheng Y."/>
            <person name="Liu T."/>
            <person name="Pan Y."/>
            <person name="Xia L."/>
            <person name="Li J."/>
            <person name="Zhao F."/>
            <person name="Cao W."/>
        </authorList>
    </citation>
    <scope>NUCLEOTIDE SEQUENCE</scope>
    <source>
        <strain evidence="1">Rsan-2018</strain>
        <tissue evidence="1">Larvae</tissue>
    </source>
</reference>
<organism evidence="1 2">
    <name type="scientific">Rhipicephalus sanguineus</name>
    <name type="common">Brown dog tick</name>
    <name type="synonym">Ixodes sanguineus</name>
    <dbReference type="NCBI Taxonomy" id="34632"/>
    <lineage>
        <taxon>Eukaryota</taxon>
        <taxon>Metazoa</taxon>
        <taxon>Ecdysozoa</taxon>
        <taxon>Arthropoda</taxon>
        <taxon>Chelicerata</taxon>
        <taxon>Arachnida</taxon>
        <taxon>Acari</taxon>
        <taxon>Parasitiformes</taxon>
        <taxon>Ixodida</taxon>
        <taxon>Ixodoidea</taxon>
        <taxon>Ixodidae</taxon>
        <taxon>Rhipicephalinae</taxon>
        <taxon>Rhipicephalus</taxon>
        <taxon>Rhipicephalus</taxon>
    </lineage>
</organism>
<accession>A0A9D4PQ36</accession>
<name>A0A9D4PQ36_RHISA</name>
<dbReference type="GO" id="GO:0004222">
    <property type="term" value="F:metalloendopeptidase activity"/>
    <property type="evidence" value="ECO:0007669"/>
    <property type="project" value="InterPro"/>
</dbReference>
<dbReference type="GO" id="GO:0006508">
    <property type="term" value="P:proteolysis"/>
    <property type="evidence" value="ECO:0007669"/>
    <property type="project" value="InterPro"/>
</dbReference>
<dbReference type="AlphaFoldDB" id="A0A9D4PQ36"/>